<evidence type="ECO:0000256" key="7">
    <source>
        <dbReference type="SAM" id="Coils"/>
    </source>
</evidence>
<feature type="compositionally biased region" description="Polar residues" evidence="8">
    <location>
        <begin position="875"/>
        <end position="892"/>
    </location>
</feature>
<dbReference type="GO" id="GO:0051231">
    <property type="term" value="P:spindle elongation"/>
    <property type="evidence" value="ECO:0007669"/>
    <property type="project" value="TreeGrafter"/>
</dbReference>
<dbReference type="GO" id="GO:0003777">
    <property type="term" value="F:microtubule motor activity"/>
    <property type="evidence" value="ECO:0007669"/>
    <property type="project" value="InterPro"/>
</dbReference>
<organism evidence="10 11">
    <name type="scientific">Trypanosoma cruzi</name>
    <dbReference type="NCBI Taxonomy" id="5693"/>
    <lineage>
        <taxon>Eukaryota</taxon>
        <taxon>Discoba</taxon>
        <taxon>Euglenozoa</taxon>
        <taxon>Kinetoplastea</taxon>
        <taxon>Metakinetoplastina</taxon>
        <taxon>Trypanosomatida</taxon>
        <taxon>Trypanosomatidae</taxon>
        <taxon>Trypanosoma</taxon>
        <taxon>Schizotrypanum</taxon>
    </lineage>
</organism>
<feature type="region of interest" description="Disordered" evidence="8">
    <location>
        <begin position="201"/>
        <end position="225"/>
    </location>
</feature>
<dbReference type="Gene3D" id="3.40.850.10">
    <property type="entry name" value="Kinesin motor domain"/>
    <property type="match status" value="1"/>
</dbReference>
<evidence type="ECO:0000256" key="3">
    <source>
        <dbReference type="ARBA" id="ARBA00022741"/>
    </source>
</evidence>
<dbReference type="EMBL" id="PRFA01000012">
    <property type="protein sequence ID" value="PWU98487.1"/>
    <property type="molecule type" value="Genomic_DNA"/>
</dbReference>
<dbReference type="VEuPathDB" id="TriTrypDB:ECC02_002939"/>
<dbReference type="InterPro" id="IPR019821">
    <property type="entry name" value="Kinesin_motor_CS"/>
</dbReference>
<feature type="binding site" evidence="6">
    <location>
        <begin position="130"/>
        <end position="137"/>
    </location>
    <ligand>
        <name>ATP</name>
        <dbReference type="ChEBI" id="CHEBI:30616"/>
    </ligand>
</feature>
<dbReference type="Proteomes" id="UP000246121">
    <property type="component" value="Unassembled WGS sequence"/>
</dbReference>
<dbReference type="PROSITE" id="PS00411">
    <property type="entry name" value="KINESIN_MOTOR_1"/>
    <property type="match status" value="1"/>
</dbReference>
<dbReference type="GO" id="GO:0007052">
    <property type="term" value="P:mitotic spindle organization"/>
    <property type="evidence" value="ECO:0007669"/>
    <property type="project" value="TreeGrafter"/>
</dbReference>
<dbReference type="VEuPathDB" id="TriTrypDB:TcCLB.510101.280"/>
<dbReference type="VEuPathDB" id="TriTrypDB:TcYC6_0043420"/>
<dbReference type="VEuPathDB" id="TriTrypDB:TcBrA4_0090330"/>
<feature type="domain" description="Kinesin motor" evidence="9">
    <location>
        <begin position="35"/>
        <end position="396"/>
    </location>
</feature>
<feature type="region of interest" description="Disordered" evidence="8">
    <location>
        <begin position="1003"/>
        <end position="1038"/>
    </location>
</feature>
<evidence type="ECO:0000259" key="9">
    <source>
        <dbReference type="PROSITE" id="PS50067"/>
    </source>
</evidence>
<dbReference type="InterPro" id="IPR036961">
    <property type="entry name" value="Kinesin_motor_dom_sf"/>
</dbReference>
<dbReference type="GO" id="GO:0007018">
    <property type="term" value="P:microtubule-based movement"/>
    <property type="evidence" value="ECO:0007669"/>
    <property type="project" value="InterPro"/>
</dbReference>
<dbReference type="OrthoDB" id="3176171at2759"/>
<feature type="compositionally biased region" description="Polar residues" evidence="8">
    <location>
        <begin position="1003"/>
        <end position="1012"/>
    </location>
</feature>
<feature type="coiled-coil region" evidence="7">
    <location>
        <begin position="523"/>
        <end position="557"/>
    </location>
</feature>
<dbReference type="VEuPathDB" id="TriTrypDB:TCDM_00684"/>
<dbReference type="InterPro" id="IPR027640">
    <property type="entry name" value="Kinesin-like_fam"/>
</dbReference>
<dbReference type="VEuPathDB" id="TriTrypDB:TcCLB.506297.50"/>
<dbReference type="PROSITE" id="PS50067">
    <property type="entry name" value="KINESIN_MOTOR_2"/>
    <property type="match status" value="1"/>
</dbReference>
<feature type="region of interest" description="Disordered" evidence="8">
    <location>
        <begin position="822"/>
        <end position="846"/>
    </location>
</feature>
<dbReference type="GO" id="GO:0005737">
    <property type="term" value="C:cytoplasm"/>
    <property type="evidence" value="ECO:0007669"/>
    <property type="project" value="UniProtKB-SubCell"/>
</dbReference>
<dbReference type="SUPFAM" id="SSF52540">
    <property type="entry name" value="P-loop containing nucleoside triphosphate hydrolases"/>
    <property type="match status" value="1"/>
</dbReference>
<dbReference type="AlphaFoldDB" id="A0A2V2VPX8"/>
<evidence type="ECO:0000256" key="6">
    <source>
        <dbReference type="PROSITE-ProRule" id="PRU00283"/>
    </source>
</evidence>
<evidence type="ECO:0000313" key="11">
    <source>
        <dbReference type="Proteomes" id="UP000246121"/>
    </source>
</evidence>
<comment type="similarity">
    <text evidence="6">Belongs to the TRAFAC class myosin-kinesin ATPase superfamily. Kinesin family.</text>
</comment>
<reference evidence="10 11" key="1">
    <citation type="journal article" date="2018" name="Microb. Genom.">
        <title>Expanding an expanded genome: long-read sequencing of Trypanosoma cruzi.</title>
        <authorList>
            <person name="Berna L."/>
            <person name="Rodriguez M."/>
            <person name="Chiribao M.L."/>
            <person name="Parodi-Talice A."/>
            <person name="Pita S."/>
            <person name="Rijo G."/>
            <person name="Alvarez-Valin F."/>
            <person name="Robello C."/>
        </authorList>
    </citation>
    <scope>NUCLEOTIDE SEQUENCE [LARGE SCALE GENOMIC DNA]</scope>
    <source>
        <strain evidence="10 11">Dm28c</strain>
    </source>
</reference>
<dbReference type="PANTHER" id="PTHR47969">
    <property type="entry name" value="CHROMOSOME-ASSOCIATED KINESIN KIF4A-RELATED"/>
    <property type="match status" value="1"/>
</dbReference>
<dbReference type="InterPro" id="IPR001752">
    <property type="entry name" value="Kinesin_motor_dom"/>
</dbReference>
<dbReference type="VEuPathDB" id="TriTrypDB:TCSYLVIO_001645"/>
<feature type="coiled-coil region" evidence="7">
    <location>
        <begin position="413"/>
        <end position="440"/>
    </location>
</feature>
<dbReference type="PANTHER" id="PTHR47969:SF15">
    <property type="entry name" value="CHROMOSOME-ASSOCIATED KINESIN KIF4A-RELATED"/>
    <property type="match status" value="1"/>
</dbReference>
<sequence length="1038" mass="115551">MGSGGDMAVTFTAEKKDAGEEEVAANMPEHKERSAVRVIVRVRPLSTVEHADPSVKNVLQCLKDGIVVHCVLNRSSSRYFGARHAQPRPQYFKVDEVFHPYSTQIEVYESCRSIVAGVFDGINGSILAYGATGSGKTHTMFGGSMSAAGVIYQAMQDILEERERLEVEDQKVVTVRCTFLEVYNEEVFDLLVPSNPHGKRTPLKVQDFGQDDGIKDGGKSGPNPESLIVKGLTQVTPQTAEEFAKFVENGHANRFVASTVANAHSSRSHAILTVEVEVKDIVNASVGTVGRVRFCDLAGSERAAGTTNSGIRLQEGGNINRSLLALGAVVQALAHRKKFPNQSNYVPYRGSKLTRLLRDCLGGNCCTLMLFCVSPSSMMYEETVNTMLFAMRAKEIQFFATRHEFRANPKEVAKNQEALIEDLRFELAQAREELQRLRGCSPGANFNRGLWSRQNSQAPVDPPSPEQFASPSKGDTLILFPATTVGRGTDVRTEISDASPGQTQYASRFSTRMTLTSEGSDAYTELQKKLKRFSVAKEQLYREMRDAQEANSELDIRLRKHKWKLARFLSTRRKNASGDTNGERMMPVGVAGLRIAIEKMEVESVEQGGKMERLLEKMNETDRTIAGICKELLREKQHPLLELLMDKVRVQQSCTEAECLAAHYHQECRSIMNREEEYAQALSVCVSVIRHMLPLASNVPAIREEAQLALMFANLPSLSTTDMISVFERSMNTGNVPSTSLLDSQRAFSFVETVEARLQRLVEDHEKRNSAARQPLQRRLQQQTKGTSSSKVFGRIASQGKGRMQMPTRPPRLGQETLFAQQGTTSLRQSASSESTARKKSLGFNSTASANGKRVKFVEFTKNTVPIVPPQQPQRRNGSSKVNSVTRSTSRSMKAATMPAKFGRSHTATEALHINRPNTGSISPFLTRVNIQERFQMPRNSPSPNRAVPSRKDNDTKMPSRQNHVAFQVPDNGRALSVPHERLKKSDLEERFTRLLTEVQQWKNDNAATRSNHTPKKAASGNERRTMREARIIDYAHA</sequence>
<keyword evidence="2" id="KW-0963">Cytoplasm</keyword>
<dbReference type="VEuPathDB" id="TriTrypDB:TcCL_ESM01761"/>
<dbReference type="VEuPathDB" id="TriTrypDB:BCY84_13030"/>
<gene>
    <name evidence="10" type="ORF">C4B63_12g205</name>
</gene>
<feature type="compositionally biased region" description="Basic and acidic residues" evidence="8">
    <location>
        <begin position="1022"/>
        <end position="1038"/>
    </location>
</feature>
<dbReference type="GO" id="GO:0005524">
    <property type="term" value="F:ATP binding"/>
    <property type="evidence" value="ECO:0007669"/>
    <property type="project" value="UniProtKB-UniRule"/>
</dbReference>
<dbReference type="CDD" id="cd00106">
    <property type="entry name" value="KISc"/>
    <property type="match status" value="1"/>
</dbReference>
<feature type="compositionally biased region" description="Polar residues" evidence="8">
    <location>
        <begin position="822"/>
        <end position="835"/>
    </location>
</feature>
<comment type="caution">
    <text evidence="10">The sequence shown here is derived from an EMBL/GenBank/DDBJ whole genome shotgun (WGS) entry which is preliminary data.</text>
</comment>
<dbReference type="InterPro" id="IPR027417">
    <property type="entry name" value="P-loop_NTPase"/>
</dbReference>
<keyword evidence="5 7" id="KW-0175">Coiled coil</keyword>
<dbReference type="VEuPathDB" id="TriTrypDB:Tc_MARK_490"/>
<feature type="region of interest" description="Disordered" evidence="8">
    <location>
        <begin position="867"/>
        <end position="902"/>
    </location>
</feature>
<dbReference type="GO" id="GO:0008017">
    <property type="term" value="F:microtubule binding"/>
    <property type="evidence" value="ECO:0007669"/>
    <property type="project" value="InterPro"/>
</dbReference>
<feature type="compositionally biased region" description="Low complexity" evidence="8">
    <location>
        <begin position="773"/>
        <end position="783"/>
    </location>
</feature>
<dbReference type="GO" id="GO:0005875">
    <property type="term" value="C:microtubule associated complex"/>
    <property type="evidence" value="ECO:0007669"/>
    <property type="project" value="TreeGrafter"/>
</dbReference>
<keyword evidence="4 6" id="KW-0067">ATP-binding</keyword>
<feature type="region of interest" description="Disordered" evidence="8">
    <location>
        <begin position="935"/>
        <end position="958"/>
    </location>
</feature>
<name>A0A2V2VPX8_TRYCR</name>
<comment type="subcellular location">
    <subcellularLocation>
        <location evidence="1">Cytoplasm</location>
    </subcellularLocation>
</comment>
<proteinExistence type="inferred from homology"/>
<evidence type="ECO:0000256" key="4">
    <source>
        <dbReference type="ARBA" id="ARBA00022840"/>
    </source>
</evidence>
<keyword evidence="3 6" id="KW-0547">Nucleotide-binding</keyword>
<dbReference type="VEuPathDB" id="TriTrypDB:C3747_44g122"/>
<evidence type="ECO:0000256" key="1">
    <source>
        <dbReference type="ARBA" id="ARBA00004496"/>
    </source>
</evidence>
<keyword evidence="6" id="KW-0505">Motor protein</keyword>
<dbReference type="SMART" id="SM00129">
    <property type="entry name" value="KISc"/>
    <property type="match status" value="1"/>
</dbReference>
<dbReference type="PRINTS" id="PR00380">
    <property type="entry name" value="KINESINHEAVY"/>
</dbReference>
<evidence type="ECO:0000313" key="10">
    <source>
        <dbReference type="EMBL" id="PWU98487.1"/>
    </source>
</evidence>
<dbReference type="VEuPathDB" id="TriTrypDB:C4B63_12g205"/>
<feature type="region of interest" description="Disordered" evidence="8">
    <location>
        <begin position="765"/>
        <end position="790"/>
    </location>
</feature>
<dbReference type="Pfam" id="PF00225">
    <property type="entry name" value="Kinesin"/>
    <property type="match status" value="1"/>
</dbReference>
<dbReference type="VEuPathDB" id="TriTrypDB:TcG_01872"/>
<feature type="region of interest" description="Disordered" evidence="8">
    <location>
        <begin position="453"/>
        <end position="473"/>
    </location>
</feature>
<protein>
    <submittedName>
        <fullName evidence="10">Putative kinesin</fullName>
    </submittedName>
</protein>
<evidence type="ECO:0000256" key="5">
    <source>
        <dbReference type="ARBA" id="ARBA00023054"/>
    </source>
</evidence>
<evidence type="ECO:0000256" key="8">
    <source>
        <dbReference type="SAM" id="MobiDB-lite"/>
    </source>
</evidence>
<accession>A0A2V2VPX8</accession>
<evidence type="ECO:0000256" key="2">
    <source>
        <dbReference type="ARBA" id="ARBA00022490"/>
    </source>
</evidence>